<feature type="domain" description="M23ase beta-sheet core" evidence="4">
    <location>
        <begin position="133"/>
        <end position="203"/>
    </location>
</feature>
<name>A0ABQ6K6X2_9MICO</name>
<dbReference type="Pfam" id="PF01551">
    <property type="entry name" value="Peptidase_M23"/>
    <property type="match status" value="1"/>
</dbReference>
<organism evidence="5 6">
    <name type="scientific">Pseudolysinimonas kribbensis</name>
    <dbReference type="NCBI Taxonomy" id="433641"/>
    <lineage>
        <taxon>Bacteria</taxon>
        <taxon>Bacillati</taxon>
        <taxon>Actinomycetota</taxon>
        <taxon>Actinomycetes</taxon>
        <taxon>Micrococcales</taxon>
        <taxon>Microbacteriaceae</taxon>
        <taxon>Pseudolysinimonas</taxon>
    </lineage>
</organism>
<feature type="transmembrane region" description="Helical" evidence="3">
    <location>
        <begin position="39"/>
        <end position="65"/>
    </location>
</feature>
<dbReference type="InterPro" id="IPR050570">
    <property type="entry name" value="Cell_wall_metabolism_enzyme"/>
</dbReference>
<evidence type="ECO:0000313" key="5">
    <source>
        <dbReference type="EMBL" id="GMA96402.1"/>
    </source>
</evidence>
<gene>
    <name evidence="5" type="ORF">GCM10025881_32260</name>
</gene>
<evidence type="ECO:0000313" key="6">
    <source>
        <dbReference type="Proteomes" id="UP001157034"/>
    </source>
</evidence>
<dbReference type="Proteomes" id="UP001157034">
    <property type="component" value="Unassembled WGS sequence"/>
</dbReference>
<protein>
    <recommendedName>
        <fullName evidence="4">M23ase beta-sheet core domain-containing protein</fullName>
    </recommendedName>
</protein>
<proteinExistence type="predicted"/>
<keyword evidence="3" id="KW-0472">Membrane</keyword>
<dbReference type="InterPro" id="IPR011055">
    <property type="entry name" value="Dup_hybrid_motif"/>
</dbReference>
<keyword evidence="6" id="KW-1185">Reference proteome</keyword>
<dbReference type="InterPro" id="IPR016047">
    <property type="entry name" value="M23ase_b-sheet_dom"/>
</dbReference>
<feature type="region of interest" description="Disordered" evidence="2">
    <location>
        <begin position="198"/>
        <end position="242"/>
    </location>
</feature>
<dbReference type="PANTHER" id="PTHR21666:SF289">
    <property type="entry name" value="L-ALA--D-GLU ENDOPEPTIDASE"/>
    <property type="match status" value="1"/>
</dbReference>
<evidence type="ECO:0000256" key="1">
    <source>
        <dbReference type="ARBA" id="ARBA00022729"/>
    </source>
</evidence>
<dbReference type="CDD" id="cd12797">
    <property type="entry name" value="M23_peptidase"/>
    <property type="match status" value="1"/>
</dbReference>
<evidence type="ECO:0000256" key="3">
    <source>
        <dbReference type="SAM" id="Phobius"/>
    </source>
</evidence>
<keyword evidence="3" id="KW-0812">Transmembrane</keyword>
<dbReference type="PANTHER" id="PTHR21666">
    <property type="entry name" value="PEPTIDASE-RELATED"/>
    <property type="match status" value="1"/>
</dbReference>
<keyword evidence="3" id="KW-1133">Transmembrane helix</keyword>
<accession>A0ABQ6K6X2</accession>
<sequence length="258" mass="26675">MDRAVCGLRVGPNPNRRAALRAPAHAAPDPRRPPLSRSVLLSIAGASLTAVLIAAGTTVVALPAFASVVEHARFDAASQHLDLAAHTDPIRVAPRDGVTMTSITLVQWPIDPATRMSSGFGRRIPPCGGCSSMHSGVDLVPGAGTPIAAIADGTVVKAGFFGDLGEHVMIRHDVNGETVTSVYGHMIAGSLHLAVGDHVTRGDRGPGRRHRGEHGDASALRHPGRVRHAGGSAGVDARPRDAALGLEVPAGARRTPCR</sequence>
<comment type="caution">
    <text evidence="5">The sequence shown here is derived from an EMBL/GenBank/DDBJ whole genome shotgun (WGS) entry which is preliminary data.</text>
</comment>
<dbReference type="Gene3D" id="2.70.70.10">
    <property type="entry name" value="Glucose Permease (Domain IIA)"/>
    <property type="match status" value="1"/>
</dbReference>
<evidence type="ECO:0000256" key="2">
    <source>
        <dbReference type="SAM" id="MobiDB-lite"/>
    </source>
</evidence>
<evidence type="ECO:0000259" key="4">
    <source>
        <dbReference type="Pfam" id="PF01551"/>
    </source>
</evidence>
<keyword evidence="1" id="KW-0732">Signal</keyword>
<dbReference type="SUPFAM" id="SSF51261">
    <property type="entry name" value="Duplicated hybrid motif"/>
    <property type="match status" value="1"/>
</dbReference>
<reference evidence="6" key="1">
    <citation type="journal article" date="2019" name="Int. J. Syst. Evol. Microbiol.">
        <title>The Global Catalogue of Microorganisms (GCM) 10K type strain sequencing project: providing services to taxonomists for standard genome sequencing and annotation.</title>
        <authorList>
            <consortium name="The Broad Institute Genomics Platform"/>
            <consortium name="The Broad Institute Genome Sequencing Center for Infectious Disease"/>
            <person name="Wu L."/>
            <person name="Ma J."/>
        </authorList>
    </citation>
    <scope>NUCLEOTIDE SEQUENCE [LARGE SCALE GENOMIC DNA]</scope>
    <source>
        <strain evidence="6">NBRC 108894</strain>
    </source>
</reference>
<dbReference type="EMBL" id="BSVB01000001">
    <property type="protein sequence ID" value="GMA96402.1"/>
    <property type="molecule type" value="Genomic_DNA"/>
</dbReference>